<evidence type="ECO:0000313" key="3">
    <source>
        <dbReference type="Proteomes" id="UP000438448"/>
    </source>
</evidence>
<organism evidence="2 3">
    <name type="scientific">Nocardia macrotermitis</name>
    <dbReference type="NCBI Taxonomy" id="2585198"/>
    <lineage>
        <taxon>Bacteria</taxon>
        <taxon>Bacillati</taxon>
        <taxon>Actinomycetota</taxon>
        <taxon>Actinomycetes</taxon>
        <taxon>Mycobacteriales</taxon>
        <taxon>Nocardiaceae</taxon>
        <taxon>Nocardia</taxon>
    </lineage>
</organism>
<keyword evidence="3" id="KW-1185">Reference proteome</keyword>
<feature type="region of interest" description="Disordered" evidence="1">
    <location>
        <begin position="30"/>
        <end position="78"/>
    </location>
</feature>
<feature type="compositionally biased region" description="Low complexity" evidence="1">
    <location>
        <begin position="53"/>
        <end position="72"/>
    </location>
</feature>
<evidence type="ECO:0000313" key="2">
    <source>
        <dbReference type="EMBL" id="MQY23828.1"/>
    </source>
</evidence>
<accession>A0A7K0DDT2</accession>
<proteinExistence type="predicted"/>
<dbReference type="Proteomes" id="UP000438448">
    <property type="component" value="Unassembled WGS sequence"/>
</dbReference>
<dbReference type="AlphaFoldDB" id="A0A7K0DDT2"/>
<sequence>MPPTPPLLWNRPPSLNWLLRSLAESLPALTPAVPKSRSPPAVLPGSPVPPHQPLLNQPPSNQPPLNRLLPSLTVPLRR</sequence>
<evidence type="ECO:0000256" key="1">
    <source>
        <dbReference type="SAM" id="MobiDB-lite"/>
    </source>
</evidence>
<name>A0A7K0DDT2_9NOCA</name>
<reference evidence="2 3" key="1">
    <citation type="submission" date="2019-10" db="EMBL/GenBank/DDBJ databases">
        <title>Nocardia macrotermitis sp. nov. and Nocardia aurantia sp. nov., isolated from the gut of fungus growing-termite Macrotermes natalensis.</title>
        <authorList>
            <person name="Benndorf R."/>
            <person name="Schwitalla J."/>
            <person name="Martin K."/>
            <person name="De Beer W."/>
            <person name="Kaster A.-K."/>
            <person name="Vollmers J."/>
            <person name="Poulsen M."/>
            <person name="Beemelmanns C."/>
        </authorList>
    </citation>
    <scope>NUCLEOTIDE SEQUENCE [LARGE SCALE GENOMIC DNA]</scope>
    <source>
        <strain evidence="2 3">RB20</strain>
    </source>
</reference>
<dbReference type="EMBL" id="WEGK01000023">
    <property type="protein sequence ID" value="MQY23828.1"/>
    <property type="molecule type" value="Genomic_DNA"/>
</dbReference>
<protein>
    <submittedName>
        <fullName evidence="2">Uncharacterized protein</fullName>
    </submittedName>
</protein>
<comment type="caution">
    <text evidence="2">The sequence shown here is derived from an EMBL/GenBank/DDBJ whole genome shotgun (WGS) entry which is preliminary data.</text>
</comment>
<gene>
    <name evidence="2" type="ORF">NRB20_69610</name>
</gene>